<dbReference type="EMBL" id="JBHTKN010000011">
    <property type="protein sequence ID" value="MFD1043508.1"/>
    <property type="molecule type" value="Genomic_DNA"/>
</dbReference>
<dbReference type="SUPFAM" id="SSF109854">
    <property type="entry name" value="DinB/YfiT-like putative metalloenzymes"/>
    <property type="match status" value="1"/>
</dbReference>
<comment type="caution">
    <text evidence="1">The sequence shown here is derived from an EMBL/GenBank/DDBJ whole genome shotgun (WGS) entry which is preliminary data.</text>
</comment>
<organism evidence="1 2">
    <name type="scientific">Pseudoxanthomonas kaohsiungensis</name>
    <dbReference type="NCBI Taxonomy" id="283923"/>
    <lineage>
        <taxon>Bacteria</taxon>
        <taxon>Pseudomonadati</taxon>
        <taxon>Pseudomonadota</taxon>
        <taxon>Gammaproteobacteria</taxon>
        <taxon>Lysobacterales</taxon>
        <taxon>Lysobacteraceae</taxon>
        <taxon>Pseudoxanthomonas</taxon>
    </lineage>
</organism>
<name>A0ABW3LZ32_9GAMM</name>
<dbReference type="PANTHER" id="PTHR36922:SF1">
    <property type="entry name" value="DUF1993 DOMAIN-CONTAINING PROTEIN"/>
    <property type="match status" value="1"/>
</dbReference>
<dbReference type="Pfam" id="PF09351">
    <property type="entry name" value="DUF1993"/>
    <property type="match status" value="1"/>
</dbReference>
<gene>
    <name evidence="1" type="ORF">ACFQ2N_14240</name>
</gene>
<evidence type="ECO:0000313" key="1">
    <source>
        <dbReference type="EMBL" id="MFD1043508.1"/>
    </source>
</evidence>
<keyword evidence="2" id="KW-1185">Reference proteome</keyword>
<dbReference type="InterPro" id="IPR034660">
    <property type="entry name" value="DinB/YfiT-like"/>
</dbReference>
<dbReference type="RefSeq" id="WP_162378081.1">
    <property type="nucleotide sequence ID" value="NZ_JBHTKN010000011.1"/>
</dbReference>
<accession>A0ABW3LZ32</accession>
<evidence type="ECO:0000313" key="2">
    <source>
        <dbReference type="Proteomes" id="UP001597033"/>
    </source>
</evidence>
<dbReference type="InterPro" id="IPR018531">
    <property type="entry name" value="DUF1993"/>
</dbReference>
<dbReference type="PANTHER" id="PTHR36922">
    <property type="entry name" value="BLL2446 PROTEIN"/>
    <property type="match status" value="1"/>
</dbReference>
<dbReference type="Proteomes" id="UP001597033">
    <property type="component" value="Unassembled WGS sequence"/>
</dbReference>
<dbReference type="Gene3D" id="1.20.120.450">
    <property type="entry name" value="dinb family like domain"/>
    <property type="match status" value="1"/>
</dbReference>
<sequence length="170" mass="18485">MTPTISMYGASIPAFVRALRNLRHVLERGQAHAIERGFDPAVLLQSRLAPDMRPLLNQVQMASDTAKNGAARLAGVEAPVFADDETDFAGLYARLDRAIAYLGTFAPAQIDGSETRPVVLRTPGGEHAFEGLDYLTGFALPNLYFHFATAYAILRHNGVPLGKLDYLGRS</sequence>
<reference evidence="2" key="1">
    <citation type="journal article" date="2019" name="Int. J. Syst. Evol. Microbiol.">
        <title>The Global Catalogue of Microorganisms (GCM) 10K type strain sequencing project: providing services to taxonomists for standard genome sequencing and annotation.</title>
        <authorList>
            <consortium name="The Broad Institute Genomics Platform"/>
            <consortium name="The Broad Institute Genome Sequencing Center for Infectious Disease"/>
            <person name="Wu L."/>
            <person name="Ma J."/>
        </authorList>
    </citation>
    <scope>NUCLEOTIDE SEQUENCE [LARGE SCALE GENOMIC DNA]</scope>
    <source>
        <strain evidence="2">CCUG 55854</strain>
    </source>
</reference>
<protein>
    <submittedName>
        <fullName evidence="1">DUF1993 family protein</fullName>
    </submittedName>
</protein>
<proteinExistence type="predicted"/>